<protein>
    <submittedName>
        <fullName evidence="7">CPSF A subunit region-domain-containing protein</fullName>
    </submittedName>
</protein>
<dbReference type="Gene3D" id="1.10.150.910">
    <property type="match status" value="1"/>
</dbReference>
<evidence type="ECO:0000259" key="6">
    <source>
        <dbReference type="Pfam" id="PF23726"/>
    </source>
</evidence>
<organism evidence="7 8">
    <name type="scientific">Ephemerocybe angulata</name>
    <dbReference type="NCBI Taxonomy" id="980116"/>
    <lineage>
        <taxon>Eukaryota</taxon>
        <taxon>Fungi</taxon>
        <taxon>Dikarya</taxon>
        <taxon>Basidiomycota</taxon>
        <taxon>Agaricomycotina</taxon>
        <taxon>Agaricomycetes</taxon>
        <taxon>Agaricomycetidae</taxon>
        <taxon>Agaricales</taxon>
        <taxon>Agaricineae</taxon>
        <taxon>Psathyrellaceae</taxon>
        <taxon>Ephemerocybe</taxon>
    </lineage>
</organism>
<proteinExistence type="predicted"/>
<dbReference type="GO" id="GO:0005634">
    <property type="term" value="C:nucleus"/>
    <property type="evidence" value="ECO:0007669"/>
    <property type="project" value="UniProtKB-SubCell"/>
</dbReference>
<dbReference type="Pfam" id="PF03178">
    <property type="entry name" value="CPSF_A"/>
    <property type="match status" value="1"/>
</dbReference>
<feature type="domain" description="RSE1/DDB1/CPSF1 first beta-propeller" evidence="5">
    <location>
        <begin position="12"/>
        <end position="410"/>
    </location>
</feature>
<dbReference type="Pfam" id="PF10433">
    <property type="entry name" value="Beta-prop_RSE1_1st"/>
    <property type="match status" value="1"/>
</dbReference>
<dbReference type="EMBL" id="JACGCI010000022">
    <property type="protein sequence ID" value="KAF6757550.1"/>
    <property type="molecule type" value="Genomic_DNA"/>
</dbReference>
<keyword evidence="2" id="KW-0539">Nucleus</keyword>
<feature type="domain" description="RSE1/DDB1/CPSF1 second beta-propeller" evidence="6">
    <location>
        <begin position="524"/>
        <end position="874"/>
    </location>
</feature>
<feature type="compositionally biased region" description="Basic residues" evidence="3">
    <location>
        <begin position="283"/>
        <end position="292"/>
    </location>
</feature>
<sequence>MKVVTTFHASSSVVSSVKCCLTASRELEFLVVAKLNRIEVYSLQASGLQYECRVDVWGKVLCVKALPIQGTNRSKLVVMISHPDPEVIFLAYEAVADGKKELVVNHSLSLRERSSRPAEFFNDLLVHPSGQLVVAHCYTGRIKVIFVEAGDYEQDFDCAFSECNVLSMAILPTYEDELYTLAILHIDALQRIQLISRELSNQETGWELSPTPSMLLPPTAISDKTFPTPTDNIPRLIPVNPADEGEGEGEDEETQAASPFLGGVLVVGGRKLILFELASPESRRKHEGKRKRLDGLKSGADPSKAKAAKAKQNERDGRKRKPTASVDWPWGEITAWCSVDLEMAPLRFFLGDSYGALALLSLEDIRGTGLVLIPLGRASSATTLTYLSNQAIYIGSHLGDSQLVTISQVPSNEADQEVLSIPYDIKTVHKTSLISPTAKKGKQRAADDDMDLDDAEQVYGMDGRIITPDGSYIKVARTYKNIGPITDAVLVDIDGSGQRQLVTCSGGQNTGSLNVVRNGSEFQELATIPGLVNLSAVWAIKTRFEDSDHTHVVASTDSNTLIYRFKDRGLETSVVQISNATARDLVTNEPTLAFANVARRIKEGGRSKYTDSSAVVQVVPSGVYLLEYDAALGGYTARARFLPSDAHSHCARNLKEITAASINASQIAIAFDGGVLAVLNINETMTGFGWICHRVDASFREVSAISCIPANAQAFMSPRLVVAYWHTNEVEILTIGTSLQTEVKSEPFPALIRSIQLFNFGSDTSSTAPNYHAFLVCGLANGSFVHCSFKEKKFSDKKVVSLGNAPVHLTTCVVGDRKTIFAAGSRATAIALDKTSLSHSPVMLKDVTAACQLSSETFQSSLVLAGAHGLTIGRVQDLNKLNIRTIPFAYTNPRRIDYIPSLRVFAIGCSVCQPTRIGNFEPIKSELRLLDASSFANLSEFQCDVNEEITSLTNFTREVEGKEVPYICVGTVVYPEEEHKPVWGRLRIFAPVLMSGKERSVELTLVTAQEVVGCVYAVKVVNDHLVVAAESAVLLYKIATDPAVPSSFSLEESSTWYNNYVVSSLGTFGDHIVTGDTISTVSIIKVQGEKFVSKARDYGHLNPVAVEALDEDHLIAANNAMNLFTFAVGHGVHERKALERDGGYHVADFVTKLIRGNISGDAPGGSTFIPEVVFCTSSGRIGIVIDVDDQDLSLKLSSLQRNLANHIEGVGGDGHTKFRTPREMSGRVDSEASAFGFIDGDFLESFLSILANEREVEEVCAGSSEPERLTLPAEDYRKVLETLQSLH</sequence>
<dbReference type="Proteomes" id="UP000521943">
    <property type="component" value="Unassembled WGS sequence"/>
</dbReference>
<comment type="caution">
    <text evidence="7">The sequence shown here is derived from an EMBL/GenBank/DDBJ whole genome shotgun (WGS) entry which is preliminary data.</text>
</comment>
<dbReference type="InterPro" id="IPR058543">
    <property type="entry name" value="Beta-prop_RSE1/DDB1/CPSF1_2nd"/>
</dbReference>
<feature type="compositionally biased region" description="Acidic residues" evidence="3">
    <location>
        <begin position="243"/>
        <end position="254"/>
    </location>
</feature>
<dbReference type="InterPro" id="IPR004871">
    <property type="entry name" value="RSE1/DDB1/CPSF1_C"/>
</dbReference>
<accession>A0A8H6M7C5</accession>
<dbReference type="GO" id="GO:0003676">
    <property type="term" value="F:nucleic acid binding"/>
    <property type="evidence" value="ECO:0007669"/>
    <property type="project" value="InterPro"/>
</dbReference>
<evidence type="ECO:0000259" key="4">
    <source>
        <dbReference type="Pfam" id="PF03178"/>
    </source>
</evidence>
<feature type="region of interest" description="Disordered" evidence="3">
    <location>
        <begin position="283"/>
        <end position="324"/>
    </location>
</feature>
<dbReference type="PANTHER" id="PTHR10644">
    <property type="entry name" value="DNA REPAIR/RNA PROCESSING CPSF FAMILY"/>
    <property type="match status" value="1"/>
</dbReference>
<gene>
    <name evidence="7" type="ORF">DFP72DRAFT_238333</name>
</gene>
<reference evidence="7 8" key="1">
    <citation type="submission" date="2020-07" db="EMBL/GenBank/DDBJ databases">
        <title>Comparative genomics of pyrophilous fungi reveals a link between fire events and developmental genes.</title>
        <authorList>
            <consortium name="DOE Joint Genome Institute"/>
            <person name="Steindorff A.S."/>
            <person name="Carver A."/>
            <person name="Calhoun S."/>
            <person name="Stillman K."/>
            <person name="Liu H."/>
            <person name="Lipzen A."/>
            <person name="Pangilinan J."/>
            <person name="Labutti K."/>
            <person name="Bruns T.D."/>
            <person name="Grigoriev I.V."/>
        </authorList>
    </citation>
    <scope>NUCLEOTIDE SEQUENCE [LARGE SCALE GENOMIC DNA]</scope>
    <source>
        <strain evidence="7 8">CBS 144469</strain>
    </source>
</reference>
<evidence type="ECO:0000256" key="3">
    <source>
        <dbReference type="SAM" id="MobiDB-lite"/>
    </source>
</evidence>
<feature type="domain" description="RSE1/DDB1/CPSF1 C-terminal" evidence="4">
    <location>
        <begin position="924"/>
        <end position="1247"/>
    </location>
</feature>
<comment type="subcellular location">
    <subcellularLocation>
        <location evidence="1">Nucleus</location>
    </subcellularLocation>
</comment>
<dbReference type="InterPro" id="IPR018846">
    <property type="entry name" value="Beta-prop_RSE1/DDB1/CPSF1_1st"/>
</dbReference>
<evidence type="ECO:0000313" key="8">
    <source>
        <dbReference type="Proteomes" id="UP000521943"/>
    </source>
</evidence>
<name>A0A8H6M7C5_9AGAR</name>
<evidence type="ECO:0000259" key="5">
    <source>
        <dbReference type="Pfam" id="PF10433"/>
    </source>
</evidence>
<keyword evidence="8" id="KW-1185">Reference proteome</keyword>
<dbReference type="InterPro" id="IPR015943">
    <property type="entry name" value="WD40/YVTN_repeat-like_dom_sf"/>
</dbReference>
<dbReference type="OrthoDB" id="433457at2759"/>
<feature type="region of interest" description="Disordered" evidence="3">
    <location>
        <begin position="224"/>
        <end position="256"/>
    </location>
</feature>
<evidence type="ECO:0000313" key="7">
    <source>
        <dbReference type="EMBL" id="KAF6757550.1"/>
    </source>
</evidence>
<evidence type="ECO:0000256" key="1">
    <source>
        <dbReference type="ARBA" id="ARBA00004123"/>
    </source>
</evidence>
<dbReference type="Gene3D" id="2.130.10.10">
    <property type="entry name" value="YVTN repeat-like/Quinoprotein amine dehydrogenase"/>
    <property type="match status" value="3"/>
</dbReference>
<dbReference type="InterPro" id="IPR050358">
    <property type="entry name" value="RSE1/DDB1/CFT1"/>
</dbReference>
<dbReference type="Pfam" id="PF23726">
    <property type="entry name" value="Beta-prop_RSE1_2nd"/>
    <property type="match status" value="1"/>
</dbReference>
<evidence type="ECO:0000256" key="2">
    <source>
        <dbReference type="ARBA" id="ARBA00023242"/>
    </source>
</evidence>